<feature type="signal peptide" evidence="14">
    <location>
        <begin position="1"/>
        <end position="16"/>
    </location>
</feature>
<evidence type="ECO:0000259" key="15">
    <source>
        <dbReference type="PROSITE" id="PS51767"/>
    </source>
</evidence>
<evidence type="ECO:0000313" key="17">
    <source>
        <dbReference type="Proteomes" id="UP000053660"/>
    </source>
</evidence>
<keyword evidence="7 13" id="KW-0378">Hydrolase</keyword>
<dbReference type="InterPro" id="IPR001969">
    <property type="entry name" value="Aspartic_peptidase_AS"/>
</dbReference>
<dbReference type="PRINTS" id="PR00792">
    <property type="entry name" value="PEPSIN"/>
</dbReference>
<name>A0A0B1T793_OESDE</name>
<evidence type="ECO:0000256" key="8">
    <source>
        <dbReference type="ARBA" id="ARBA00023145"/>
    </source>
</evidence>
<evidence type="ECO:0000256" key="1">
    <source>
        <dbReference type="ARBA" id="ARBA00004613"/>
    </source>
</evidence>
<evidence type="ECO:0000256" key="2">
    <source>
        <dbReference type="ARBA" id="ARBA00007447"/>
    </source>
</evidence>
<feature type="chain" id="PRO_5002081966" evidence="14">
    <location>
        <begin position="17"/>
        <end position="426"/>
    </location>
</feature>
<evidence type="ECO:0000256" key="10">
    <source>
        <dbReference type="ARBA" id="ARBA00023180"/>
    </source>
</evidence>
<evidence type="ECO:0000256" key="11">
    <source>
        <dbReference type="PIRSR" id="PIRSR601461-1"/>
    </source>
</evidence>
<comment type="similarity">
    <text evidence="2 13">Belongs to the peptidase A1 family.</text>
</comment>
<gene>
    <name evidence="16" type="ORF">OESDEN_06645</name>
</gene>
<evidence type="ECO:0000256" key="9">
    <source>
        <dbReference type="ARBA" id="ARBA00023157"/>
    </source>
</evidence>
<dbReference type="Gene3D" id="2.40.70.10">
    <property type="entry name" value="Acid Proteases"/>
    <property type="match status" value="2"/>
</dbReference>
<dbReference type="PANTHER" id="PTHR47966:SF45">
    <property type="entry name" value="PEPTIDASE A1 DOMAIN-CONTAINING PROTEIN"/>
    <property type="match status" value="1"/>
</dbReference>
<evidence type="ECO:0000256" key="12">
    <source>
        <dbReference type="PIRSR" id="PIRSR601461-2"/>
    </source>
</evidence>
<dbReference type="OrthoDB" id="5839471at2759"/>
<dbReference type="GO" id="GO:0006508">
    <property type="term" value="P:proteolysis"/>
    <property type="evidence" value="ECO:0007669"/>
    <property type="project" value="UniProtKB-KW"/>
</dbReference>
<dbReference type="EMBL" id="KN550768">
    <property type="protein sequence ID" value="KHJ93448.1"/>
    <property type="molecule type" value="Genomic_DNA"/>
</dbReference>
<dbReference type="GO" id="GO:0005576">
    <property type="term" value="C:extracellular region"/>
    <property type="evidence" value="ECO:0007669"/>
    <property type="project" value="UniProtKB-SubCell"/>
</dbReference>
<keyword evidence="8" id="KW-0865">Zymogen</keyword>
<evidence type="ECO:0000313" key="16">
    <source>
        <dbReference type="EMBL" id="KHJ93448.1"/>
    </source>
</evidence>
<keyword evidence="6 13" id="KW-0064">Aspartyl protease</keyword>
<dbReference type="PANTHER" id="PTHR47966">
    <property type="entry name" value="BETA-SITE APP-CLEAVING ENZYME, ISOFORM A-RELATED"/>
    <property type="match status" value="1"/>
</dbReference>
<dbReference type="Pfam" id="PF00026">
    <property type="entry name" value="Asp"/>
    <property type="match status" value="1"/>
</dbReference>
<accession>A0A0B1T793</accession>
<proteinExistence type="inferred from homology"/>
<keyword evidence="3" id="KW-0964">Secreted</keyword>
<keyword evidence="5 14" id="KW-0732">Signal</keyword>
<feature type="active site" evidence="11">
    <location>
        <position position="91"/>
    </location>
</feature>
<dbReference type="PROSITE" id="PS51767">
    <property type="entry name" value="PEPTIDASE_A1"/>
    <property type="match status" value="1"/>
</dbReference>
<sequence length="426" mass="47076">MNILLLILLAAGCAFAAVHKMKLKRVTPPMMKMLQNGTWGRFLEEVRRKQFQRLEENGEIHIQDIVTYADIEYIGDITVGTPEQNFRVVLDTGSANLWVPDDSCLPTKREEKCKASTCDPGPICQVFCADKSCCVSLNETISSPCRNKRRFISGKSSSYVKADGTWEIKYGTGDAQGFFGNDTVRFGAEGTDQLVVPGAVFGQAKKIAAFFAKTHIDGILGLGFTELAVSRVTPPFIRAVQLGLLDEPIFTVYYKRTGDQEDVYGGTLTYGGLDHDNCEKKITYVKLSSATYWQFKLSAVSAKSYSSNKGWEVISDTGTSLNAAPFDVVSRIASQFKGKLDFQTFFYVIRCDVKGDINLTIDGKVYPISAKNFVIHLGSDVCILGFQPTFGSSYGPEWILGGPFLREYCNVHDVGKKQIGFAKSKQ</sequence>
<feature type="domain" description="Peptidase A1" evidence="15">
    <location>
        <begin position="73"/>
        <end position="422"/>
    </location>
</feature>
<dbReference type="InterPro" id="IPR033121">
    <property type="entry name" value="PEPTIDASE_A1"/>
</dbReference>
<reference evidence="16 17" key="1">
    <citation type="submission" date="2014-03" db="EMBL/GenBank/DDBJ databases">
        <title>Draft genome of the hookworm Oesophagostomum dentatum.</title>
        <authorList>
            <person name="Mitreva M."/>
        </authorList>
    </citation>
    <scope>NUCLEOTIDE SEQUENCE [LARGE SCALE GENOMIC DNA]</scope>
    <source>
        <strain evidence="16 17">OD-Hann</strain>
    </source>
</reference>
<dbReference type="PROSITE" id="PS00141">
    <property type="entry name" value="ASP_PROTEASE"/>
    <property type="match status" value="2"/>
</dbReference>
<evidence type="ECO:0000256" key="13">
    <source>
        <dbReference type="RuleBase" id="RU000454"/>
    </source>
</evidence>
<evidence type="ECO:0000256" key="14">
    <source>
        <dbReference type="SAM" id="SignalP"/>
    </source>
</evidence>
<dbReference type="GO" id="GO:0005764">
    <property type="term" value="C:lysosome"/>
    <property type="evidence" value="ECO:0007669"/>
    <property type="project" value="TreeGrafter"/>
</dbReference>
<keyword evidence="4 13" id="KW-0645">Protease</keyword>
<keyword evidence="10" id="KW-0325">Glycoprotein</keyword>
<dbReference type="InterPro" id="IPR034164">
    <property type="entry name" value="Pepsin-like_dom"/>
</dbReference>
<dbReference type="CDD" id="cd05471">
    <property type="entry name" value="pepsin_like"/>
    <property type="match status" value="1"/>
</dbReference>
<evidence type="ECO:0000256" key="4">
    <source>
        <dbReference type="ARBA" id="ARBA00022670"/>
    </source>
</evidence>
<dbReference type="MEROPS" id="A01.A75"/>
<dbReference type="FunFam" id="2.40.70.10:FF:000058">
    <property type="entry name" value="ASpartyl Protease"/>
    <property type="match status" value="1"/>
</dbReference>
<dbReference type="GO" id="GO:0004190">
    <property type="term" value="F:aspartic-type endopeptidase activity"/>
    <property type="evidence" value="ECO:0007669"/>
    <property type="project" value="UniProtKB-KW"/>
</dbReference>
<comment type="subcellular location">
    <subcellularLocation>
        <location evidence="1">Secreted</location>
    </subcellularLocation>
</comment>
<dbReference type="InterPro" id="IPR021109">
    <property type="entry name" value="Peptidase_aspartic_dom_sf"/>
</dbReference>
<dbReference type="Proteomes" id="UP000053660">
    <property type="component" value="Unassembled WGS sequence"/>
</dbReference>
<feature type="active site" evidence="11">
    <location>
        <position position="316"/>
    </location>
</feature>
<evidence type="ECO:0000256" key="3">
    <source>
        <dbReference type="ARBA" id="ARBA00022525"/>
    </source>
</evidence>
<dbReference type="AlphaFoldDB" id="A0A0B1T793"/>
<feature type="disulfide bond" evidence="12">
    <location>
        <begin position="104"/>
        <end position="145"/>
    </location>
</feature>
<protein>
    <submittedName>
        <fullName evidence="16">Eukaryotic aspartyl protease</fullName>
    </submittedName>
</protein>
<evidence type="ECO:0000256" key="5">
    <source>
        <dbReference type="ARBA" id="ARBA00022729"/>
    </source>
</evidence>
<dbReference type="InterPro" id="IPR001461">
    <property type="entry name" value="Aspartic_peptidase_A1"/>
</dbReference>
<dbReference type="SUPFAM" id="SSF50630">
    <property type="entry name" value="Acid proteases"/>
    <property type="match status" value="1"/>
</dbReference>
<organism evidence="16 17">
    <name type="scientific">Oesophagostomum dentatum</name>
    <name type="common">Nodular worm</name>
    <dbReference type="NCBI Taxonomy" id="61180"/>
    <lineage>
        <taxon>Eukaryota</taxon>
        <taxon>Metazoa</taxon>
        <taxon>Ecdysozoa</taxon>
        <taxon>Nematoda</taxon>
        <taxon>Chromadorea</taxon>
        <taxon>Rhabditida</taxon>
        <taxon>Rhabditina</taxon>
        <taxon>Rhabditomorpha</taxon>
        <taxon>Strongyloidea</taxon>
        <taxon>Strongylidae</taxon>
        <taxon>Oesophagostomum</taxon>
    </lineage>
</organism>
<evidence type="ECO:0000256" key="6">
    <source>
        <dbReference type="ARBA" id="ARBA00022750"/>
    </source>
</evidence>
<keyword evidence="9 12" id="KW-1015">Disulfide bond</keyword>
<keyword evidence="17" id="KW-1185">Reference proteome</keyword>
<evidence type="ECO:0000256" key="7">
    <source>
        <dbReference type="ARBA" id="ARBA00022801"/>
    </source>
</evidence>